<dbReference type="FunFam" id="4.10.280.10:FF:000037">
    <property type="entry name" value="max-like protein X isoform X2"/>
    <property type="match status" value="1"/>
</dbReference>
<dbReference type="InterPro" id="IPR052207">
    <property type="entry name" value="Max-like/E-box_TFs"/>
</dbReference>
<dbReference type="GO" id="GO:0140297">
    <property type="term" value="F:DNA-binding transcription factor binding"/>
    <property type="evidence" value="ECO:0007669"/>
    <property type="project" value="UniProtKB-ARBA"/>
</dbReference>
<comment type="function">
    <text evidence="11">Transcription regulator. Forms a sequence-specific DNA-binding protein complex with MAD1, MAD4, MNT, WBSCR14 and MLXIP which recognizes the core sequence 5'-CACGTG-3'. The TCFL4-MAD1, TCFL4-MAD4, TCFL4-WBSCR14 complexes are transcriptional repressors. Plays a role in transcriptional activation of glycolytic target genes. Involved in glucose-responsive gene regulation.</text>
</comment>
<keyword evidence="3" id="KW-0963">Cytoplasm</keyword>
<evidence type="ECO:0000256" key="11">
    <source>
        <dbReference type="ARBA" id="ARBA00053727"/>
    </source>
</evidence>
<dbReference type="Gene3D" id="4.10.280.10">
    <property type="entry name" value="Helix-loop-helix DNA-binding domain"/>
    <property type="match status" value="1"/>
</dbReference>
<feature type="domain" description="BHLH" evidence="19">
    <location>
        <begin position="38"/>
        <end position="94"/>
    </location>
</feature>
<dbReference type="SMART" id="SM00353">
    <property type="entry name" value="HLH"/>
    <property type="match status" value="1"/>
</dbReference>
<feature type="region of interest" description="Disordered" evidence="18">
    <location>
        <begin position="27"/>
        <end position="51"/>
    </location>
</feature>
<evidence type="ECO:0000256" key="7">
    <source>
        <dbReference type="ARBA" id="ARBA00023125"/>
    </source>
</evidence>
<evidence type="ECO:0000259" key="19">
    <source>
        <dbReference type="PROSITE" id="PS50888"/>
    </source>
</evidence>
<evidence type="ECO:0000256" key="9">
    <source>
        <dbReference type="ARBA" id="ARBA00023163"/>
    </source>
</evidence>
<keyword evidence="7" id="KW-0238">DNA-binding</keyword>
<evidence type="ECO:0000256" key="17">
    <source>
        <dbReference type="SAM" id="Coils"/>
    </source>
</evidence>
<evidence type="ECO:0000256" key="2">
    <source>
        <dbReference type="ARBA" id="ARBA00004496"/>
    </source>
</evidence>
<dbReference type="InterPro" id="IPR036638">
    <property type="entry name" value="HLH_DNA-bd_sf"/>
</dbReference>
<sequence length="214" mass="25041">MSTRLYEGYERDFISSHFIFKDDDEVEEKGSNLPYKDRRREAHTQAEQKRRDAIKKGYDSLQGLVPTCQQPDISGYKMSKATVLQKSIDYIQFLLQKKKKEEEERNALRKDVVALQIMKANYEQMVKSQQNQPGLTENRVSDELKFHVFQSILEQLFITFNTISVNNFSELSACVFTWLEEHCKPQSLRQIVEAVLQRVYASRSYAGPKSERNI</sequence>
<dbReference type="PANTHER" id="PTHR15741">
    <property type="entry name" value="BASIC HELIX-LOOP-HELIX ZIP TRANSCRIPTION FACTOR"/>
    <property type="match status" value="1"/>
</dbReference>
<evidence type="ECO:0000256" key="12">
    <source>
        <dbReference type="ARBA" id="ARBA00065416"/>
    </source>
</evidence>
<evidence type="ECO:0000256" key="18">
    <source>
        <dbReference type="SAM" id="MobiDB-lite"/>
    </source>
</evidence>
<comment type="subunit">
    <text evidence="12">Efficient DNA binding requires dimerization with another bHLH protein. Binds DNA as a heterodimer with MAD1, MAD4, MNT, WBSCR14 and MLXIP. Can also bind DNA as a homodimer.</text>
</comment>
<dbReference type="GO" id="GO:0005654">
    <property type="term" value="C:nucleoplasm"/>
    <property type="evidence" value="ECO:0007669"/>
    <property type="project" value="UniProtKB-ARBA"/>
</dbReference>
<comment type="subcellular location">
    <subcellularLocation>
        <location evidence="2">Cytoplasm</location>
    </subcellularLocation>
    <subcellularLocation>
        <location evidence="1">Nucleus</location>
    </subcellularLocation>
</comment>
<feature type="compositionally biased region" description="Basic and acidic residues" evidence="18">
    <location>
        <begin position="35"/>
        <end position="51"/>
    </location>
</feature>
<keyword evidence="17" id="KW-0175">Coiled coil</keyword>
<organism evidence="20">
    <name type="scientific">Riptortus pedestris</name>
    <name type="common">Bean bug</name>
    <dbReference type="NCBI Taxonomy" id="329032"/>
    <lineage>
        <taxon>Eukaryota</taxon>
        <taxon>Metazoa</taxon>
        <taxon>Ecdysozoa</taxon>
        <taxon>Arthropoda</taxon>
        <taxon>Hexapoda</taxon>
        <taxon>Insecta</taxon>
        <taxon>Pterygota</taxon>
        <taxon>Neoptera</taxon>
        <taxon>Paraneoptera</taxon>
        <taxon>Hemiptera</taxon>
        <taxon>Heteroptera</taxon>
        <taxon>Panheteroptera</taxon>
        <taxon>Pentatomomorpha</taxon>
        <taxon>Coreoidea</taxon>
        <taxon>Alydidae</taxon>
        <taxon>Riptortus</taxon>
    </lineage>
</organism>
<evidence type="ECO:0000256" key="3">
    <source>
        <dbReference type="ARBA" id="ARBA00022490"/>
    </source>
</evidence>
<evidence type="ECO:0000256" key="16">
    <source>
        <dbReference type="ARBA" id="ARBA00082933"/>
    </source>
</evidence>
<feature type="coiled-coil region" evidence="17">
    <location>
        <begin position="91"/>
        <end position="118"/>
    </location>
</feature>
<keyword evidence="6" id="KW-0805">Transcription regulation</keyword>
<dbReference type="GO" id="GO:0000978">
    <property type="term" value="F:RNA polymerase II cis-regulatory region sequence-specific DNA binding"/>
    <property type="evidence" value="ECO:0007669"/>
    <property type="project" value="TreeGrafter"/>
</dbReference>
<dbReference type="AlphaFoldDB" id="R4WJY1"/>
<keyword evidence="8" id="KW-0010">Activator</keyword>
<evidence type="ECO:0000256" key="8">
    <source>
        <dbReference type="ARBA" id="ARBA00023159"/>
    </source>
</evidence>
<evidence type="ECO:0000256" key="13">
    <source>
        <dbReference type="ARBA" id="ARBA00071251"/>
    </source>
</evidence>
<evidence type="ECO:0000313" key="20">
    <source>
        <dbReference type="EMBL" id="BAN21140.1"/>
    </source>
</evidence>
<keyword evidence="4" id="KW-0678">Repressor</keyword>
<dbReference type="EMBL" id="AK417925">
    <property type="protein sequence ID" value="BAN21140.1"/>
    <property type="molecule type" value="mRNA"/>
</dbReference>
<dbReference type="GO" id="GO:0005737">
    <property type="term" value="C:cytoplasm"/>
    <property type="evidence" value="ECO:0007669"/>
    <property type="project" value="UniProtKB-SubCell"/>
</dbReference>
<evidence type="ECO:0000256" key="15">
    <source>
        <dbReference type="ARBA" id="ARBA00079081"/>
    </source>
</evidence>
<dbReference type="PANTHER" id="PTHR15741:SF25">
    <property type="entry name" value="MAX-LIKE PROTEIN X"/>
    <property type="match status" value="1"/>
</dbReference>
<dbReference type="GO" id="GO:0045944">
    <property type="term" value="P:positive regulation of transcription by RNA polymerase II"/>
    <property type="evidence" value="ECO:0007669"/>
    <property type="project" value="UniProtKB-ARBA"/>
</dbReference>
<accession>R4WJY1</accession>
<dbReference type="Pfam" id="PF00010">
    <property type="entry name" value="HLH"/>
    <property type="match status" value="1"/>
</dbReference>
<keyword evidence="5" id="KW-0597">Phosphoprotein</keyword>
<evidence type="ECO:0000256" key="5">
    <source>
        <dbReference type="ARBA" id="ARBA00022553"/>
    </source>
</evidence>
<proteinExistence type="evidence at transcript level"/>
<name>R4WJY1_RIPPE</name>
<dbReference type="GO" id="GO:0000981">
    <property type="term" value="F:DNA-binding transcription factor activity, RNA polymerase II-specific"/>
    <property type="evidence" value="ECO:0007669"/>
    <property type="project" value="TreeGrafter"/>
</dbReference>
<dbReference type="CDD" id="cd19687">
    <property type="entry name" value="bHLHzip_Mlx"/>
    <property type="match status" value="1"/>
</dbReference>
<evidence type="ECO:0000256" key="6">
    <source>
        <dbReference type="ARBA" id="ARBA00023015"/>
    </source>
</evidence>
<dbReference type="PROSITE" id="PS50888">
    <property type="entry name" value="BHLH"/>
    <property type="match status" value="1"/>
</dbReference>
<reference evidence="20" key="1">
    <citation type="journal article" date="2013" name="PLoS ONE">
        <title>Gene expression in gut symbiotic organ of stinkbug affected by extracellular bacterial symbiont.</title>
        <authorList>
            <person name="Futahashi R."/>
            <person name="Tanaka K."/>
            <person name="Tanahashi M."/>
            <person name="Nikoh N."/>
            <person name="Kikuchi Y."/>
            <person name="Lee B.L."/>
            <person name="Fukatsu T."/>
        </authorList>
    </citation>
    <scope>NUCLEOTIDE SEQUENCE</scope>
    <source>
        <tissue evidence="20">Midgut</tissue>
    </source>
</reference>
<keyword evidence="10" id="KW-0539">Nucleus</keyword>
<dbReference type="SUPFAM" id="SSF47459">
    <property type="entry name" value="HLH, helix-loop-helix DNA-binding domain"/>
    <property type="match status" value="1"/>
</dbReference>
<keyword evidence="9" id="KW-0804">Transcription</keyword>
<evidence type="ECO:0000256" key="10">
    <source>
        <dbReference type="ARBA" id="ARBA00023242"/>
    </source>
</evidence>
<evidence type="ECO:0000256" key="4">
    <source>
        <dbReference type="ARBA" id="ARBA00022491"/>
    </source>
</evidence>
<dbReference type="InterPro" id="IPR011598">
    <property type="entry name" value="bHLH_dom"/>
</dbReference>
<protein>
    <recommendedName>
        <fullName evidence="13">Max-like protein X</fullName>
    </recommendedName>
    <alternativeName>
        <fullName evidence="14">Max-like bHLHZip protein</fullName>
    </alternativeName>
    <alternativeName>
        <fullName evidence="15">Protein BigMax</fullName>
    </alternativeName>
    <alternativeName>
        <fullName evidence="16">Transcription factor-like protein 4</fullName>
    </alternativeName>
</protein>
<evidence type="ECO:0000256" key="1">
    <source>
        <dbReference type="ARBA" id="ARBA00004123"/>
    </source>
</evidence>
<dbReference type="GO" id="GO:0046983">
    <property type="term" value="F:protein dimerization activity"/>
    <property type="evidence" value="ECO:0007669"/>
    <property type="project" value="InterPro"/>
</dbReference>
<evidence type="ECO:0000256" key="14">
    <source>
        <dbReference type="ARBA" id="ARBA00076041"/>
    </source>
</evidence>